<dbReference type="SUPFAM" id="SSF51735">
    <property type="entry name" value="NAD(P)-binding Rossmann-fold domains"/>
    <property type="match status" value="1"/>
</dbReference>
<dbReference type="GO" id="GO:0032787">
    <property type="term" value="P:monocarboxylic acid metabolic process"/>
    <property type="evidence" value="ECO:0007669"/>
    <property type="project" value="UniProtKB-ARBA"/>
</dbReference>
<dbReference type="InterPro" id="IPR036291">
    <property type="entry name" value="NAD(P)-bd_dom_sf"/>
</dbReference>
<evidence type="ECO:0000313" key="3">
    <source>
        <dbReference type="Proteomes" id="UP000076400"/>
    </source>
</evidence>
<evidence type="ECO:0000313" key="2">
    <source>
        <dbReference type="EMBL" id="KZD00604.1"/>
    </source>
</evidence>
<dbReference type="STRING" id="580166.AUP43_14280"/>
<comment type="caution">
    <text evidence="2">The sequence shown here is derived from an EMBL/GenBank/DDBJ whole genome shotgun (WGS) entry which is preliminary data.</text>
</comment>
<accession>A0A154VH18</accession>
<name>A0A154VH18_9PROT</name>
<reference evidence="2 3" key="1">
    <citation type="submission" date="2015-12" db="EMBL/GenBank/DDBJ databases">
        <title>Genome sequence of Oceanibaculum pacificum MCCC 1A02656.</title>
        <authorList>
            <person name="Lu L."/>
            <person name="Lai Q."/>
            <person name="Shao Z."/>
            <person name="Qian P."/>
        </authorList>
    </citation>
    <scope>NUCLEOTIDE SEQUENCE [LARGE SCALE GENOMIC DNA]</scope>
    <source>
        <strain evidence="2 3">MCCC 1A02656</strain>
    </source>
</reference>
<comment type="similarity">
    <text evidence="1">Belongs to the short-chain dehydrogenases/reductases (SDR) family.</text>
</comment>
<dbReference type="Gene3D" id="3.40.50.720">
    <property type="entry name" value="NAD(P)-binding Rossmann-like Domain"/>
    <property type="match status" value="1"/>
</dbReference>
<dbReference type="InterPro" id="IPR011294">
    <property type="entry name" value="3-OHbutyrate_DH"/>
</dbReference>
<dbReference type="PANTHER" id="PTHR42879">
    <property type="entry name" value="3-OXOACYL-(ACYL-CARRIER-PROTEIN) REDUCTASE"/>
    <property type="match status" value="1"/>
</dbReference>
<gene>
    <name evidence="2" type="ORF">AUP43_14280</name>
</gene>
<dbReference type="GO" id="GO:0003858">
    <property type="term" value="F:3-hydroxybutyrate dehydrogenase activity"/>
    <property type="evidence" value="ECO:0007669"/>
    <property type="project" value="InterPro"/>
</dbReference>
<dbReference type="PROSITE" id="PS00061">
    <property type="entry name" value="ADH_SHORT"/>
    <property type="match status" value="1"/>
</dbReference>
<dbReference type="RefSeq" id="WP_067559949.1">
    <property type="nucleotide sequence ID" value="NZ_LPXN01000163.1"/>
</dbReference>
<dbReference type="InterPro" id="IPR020904">
    <property type="entry name" value="Sc_DH/Rdtase_CS"/>
</dbReference>
<dbReference type="NCBIfam" id="TIGR01963">
    <property type="entry name" value="PHB_DH"/>
    <property type="match status" value="1"/>
</dbReference>
<keyword evidence="3" id="KW-1185">Reference proteome</keyword>
<dbReference type="PANTHER" id="PTHR42879:SF2">
    <property type="entry name" value="3-OXOACYL-[ACYL-CARRIER-PROTEIN] REDUCTASE FABG"/>
    <property type="match status" value="1"/>
</dbReference>
<dbReference type="InterPro" id="IPR002347">
    <property type="entry name" value="SDR_fam"/>
</dbReference>
<protein>
    <submittedName>
        <fullName evidence="2">3-hydroxybutyrate dehydrogenase</fullName>
    </submittedName>
</protein>
<sequence length="263" mass="27227">MTQSLKGRRALVTGSTSGIGLGIARALAAAGADIMLNGFGDAAEIETIKAGLAREFGVKTGYDGADMSKPEQIEALVAKTVAALGGLDIVVNNAGIQHTSPVDQFPVDKWDAIIAINLSSSFHTIRAALPAMRQGGWGRIVNIASAHGLVASANKSAYVAAKHGLVGLTKVVALETANDGITCNAICPGWVLTPLVQKQIDARAKNEGITVEQAELDLLGEKQPAKRFTTPEQLGELAVFLCSDAAANMTGSAYSMDGGWTAQ</sequence>
<organism evidence="2 3">
    <name type="scientific">Oceanibaculum pacificum</name>
    <dbReference type="NCBI Taxonomy" id="580166"/>
    <lineage>
        <taxon>Bacteria</taxon>
        <taxon>Pseudomonadati</taxon>
        <taxon>Pseudomonadota</taxon>
        <taxon>Alphaproteobacteria</taxon>
        <taxon>Rhodospirillales</taxon>
        <taxon>Oceanibaculaceae</taxon>
        <taxon>Oceanibaculum</taxon>
    </lineage>
</organism>
<dbReference type="EMBL" id="LPXN01000163">
    <property type="protein sequence ID" value="KZD00604.1"/>
    <property type="molecule type" value="Genomic_DNA"/>
</dbReference>
<evidence type="ECO:0000256" key="1">
    <source>
        <dbReference type="ARBA" id="ARBA00006484"/>
    </source>
</evidence>
<dbReference type="AlphaFoldDB" id="A0A154VH18"/>
<dbReference type="NCBIfam" id="NF009093">
    <property type="entry name" value="PRK12429.1"/>
    <property type="match status" value="1"/>
</dbReference>
<dbReference type="FunFam" id="3.40.50.720:FF:000084">
    <property type="entry name" value="Short-chain dehydrogenase reductase"/>
    <property type="match status" value="1"/>
</dbReference>
<dbReference type="PRINTS" id="PR00080">
    <property type="entry name" value="SDRFAMILY"/>
</dbReference>
<proteinExistence type="inferred from homology"/>
<dbReference type="InterPro" id="IPR050259">
    <property type="entry name" value="SDR"/>
</dbReference>
<dbReference type="PRINTS" id="PR00081">
    <property type="entry name" value="GDHRDH"/>
</dbReference>
<dbReference type="OrthoDB" id="7375193at2"/>
<dbReference type="Pfam" id="PF13561">
    <property type="entry name" value="adh_short_C2"/>
    <property type="match status" value="1"/>
</dbReference>
<dbReference type="Proteomes" id="UP000076400">
    <property type="component" value="Unassembled WGS sequence"/>
</dbReference>